<dbReference type="PIRSF" id="PIRSF016578">
    <property type="entry name" value="HsaA"/>
    <property type="match status" value="1"/>
</dbReference>
<comment type="pathway">
    <text evidence="2">Amino-acid degradation; L-valine degradation.</text>
</comment>
<comment type="cofactor">
    <cofactor evidence="1 11">
        <name>FAD</name>
        <dbReference type="ChEBI" id="CHEBI:57692"/>
    </cofactor>
</comment>
<evidence type="ECO:0000256" key="8">
    <source>
        <dbReference type="ARBA" id="ARBA00049552"/>
    </source>
</evidence>
<evidence type="ECO:0000256" key="7">
    <source>
        <dbReference type="ARBA" id="ARBA00023002"/>
    </source>
</evidence>
<evidence type="ECO:0000256" key="3">
    <source>
        <dbReference type="ARBA" id="ARBA00009347"/>
    </source>
</evidence>
<dbReference type="GO" id="GO:0003995">
    <property type="term" value="F:acyl-CoA dehydrogenase activity"/>
    <property type="evidence" value="ECO:0007669"/>
    <property type="project" value="InterPro"/>
</dbReference>
<evidence type="ECO:0000256" key="10">
    <source>
        <dbReference type="ARBA" id="ARBA00071686"/>
    </source>
</evidence>
<protein>
    <recommendedName>
        <fullName evidence="10">Isobutyryl-CoA dehydrogenase, mitochondrial</fullName>
    </recommendedName>
</protein>
<dbReference type="EMBL" id="JAIFTL010000103">
    <property type="protein sequence ID" value="KAG9323395.1"/>
    <property type="molecule type" value="Genomic_DNA"/>
</dbReference>
<proteinExistence type="inferred from homology"/>
<dbReference type="InterPro" id="IPR037069">
    <property type="entry name" value="AcylCoA_DH/ox_N_sf"/>
</dbReference>
<dbReference type="InterPro" id="IPR006089">
    <property type="entry name" value="Acyl-CoA_DH_CS"/>
</dbReference>
<dbReference type="SUPFAM" id="SSF56645">
    <property type="entry name" value="Acyl-CoA dehydrogenase NM domain-like"/>
    <property type="match status" value="1"/>
</dbReference>
<keyword evidence="5 11" id="KW-0285">Flavoprotein</keyword>
<dbReference type="InterPro" id="IPR013786">
    <property type="entry name" value="AcylCoA_DH/ox_N"/>
</dbReference>
<dbReference type="PROSITE" id="PS00072">
    <property type="entry name" value="ACYL_COA_DH_1"/>
    <property type="match status" value="1"/>
</dbReference>
<dbReference type="InterPro" id="IPR052547">
    <property type="entry name" value="Mito_Isobutyryl-CoADH"/>
</dbReference>
<dbReference type="InterPro" id="IPR009100">
    <property type="entry name" value="AcylCoA_DH/oxidase_NM_dom_sf"/>
</dbReference>
<dbReference type="InterPro" id="IPR009075">
    <property type="entry name" value="AcylCo_DH/oxidase_C"/>
</dbReference>
<dbReference type="Gene3D" id="1.20.140.10">
    <property type="entry name" value="Butyryl-CoA Dehydrogenase, subunit A, domain 3"/>
    <property type="match status" value="1"/>
</dbReference>
<gene>
    <name evidence="15" type="ORF">KVV02_002545</name>
</gene>
<dbReference type="PANTHER" id="PTHR43831">
    <property type="entry name" value="ISOBUTYRYL-COA DEHYDROGENASE"/>
    <property type="match status" value="1"/>
</dbReference>
<evidence type="ECO:0000256" key="11">
    <source>
        <dbReference type="RuleBase" id="RU362125"/>
    </source>
</evidence>
<accession>A0A9P8D1F5</accession>
<dbReference type="SUPFAM" id="SSF47203">
    <property type="entry name" value="Acyl-CoA dehydrogenase C-terminal domain-like"/>
    <property type="match status" value="1"/>
</dbReference>
<evidence type="ECO:0000259" key="13">
    <source>
        <dbReference type="Pfam" id="PF02770"/>
    </source>
</evidence>
<keyword evidence="6 11" id="KW-0274">FAD</keyword>
<evidence type="ECO:0000259" key="14">
    <source>
        <dbReference type="Pfam" id="PF02771"/>
    </source>
</evidence>
<dbReference type="PANTHER" id="PTHR43831:SF1">
    <property type="entry name" value="ISOBUTYRYL-COA DEHYDROGENASE, MITOCHONDRIAL"/>
    <property type="match status" value="1"/>
</dbReference>
<sequence length="423" mass="45671">MRHSQVLMATHLIAIARRAPVRLGRVAAAVSNQIRHATTFPRDLSSVGLNDAQKELQSRARAFADEELAPKMQERDENQHFPIDVLRKGAALGYGGLYTRKDLGGSGLGRLDTSVVFEALSMGDVSTTAYITLHNMCSWIIDEYGTEEQRKKYLPSITSMVKLASYCLTEPGAGSDAAALTTSAIKRGSHYVLNGSKAFISGGGSSDVYLIMARTGGPGPKGVSCFIVEKGFKGLSFGKKETKLGWNSQPTRAVIMEDCEVPVENLLGAEGQGFSIAMKGLNGSRINIGSCSLGAAQASIEAVIEHVKARKQFGQPLADFQNTQIKIADMAISLLSSRLMIRQAATMLDQKHPYGSSYCAMAKVHATDGCFKICDDSLQMHGGYGYLKDYKANVYFRDTRVHRILGGANEVMRLIASGALLSD</sequence>
<name>A0A9P8D1F5_MORAP</name>
<feature type="domain" description="Acyl-CoA dehydrogenase/oxidase C-terminal" evidence="12">
    <location>
        <begin position="271"/>
        <end position="417"/>
    </location>
</feature>
<evidence type="ECO:0000256" key="4">
    <source>
        <dbReference type="ARBA" id="ARBA00022456"/>
    </source>
</evidence>
<dbReference type="Gene3D" id="2.40.110.10">
    <property type="entry name" value="Butyryl-CoA Dehydrogenase, subunit A, domain 2"/>
    <property type="match status" value="1"/>
</dbReference>
<comment type="similarity">
    <text evidence="3 11">Belongs to the acyl-CoA dehydrogenase family.</text>
</comment>
<evidence type="ECO:0000256" key="6">
    <source>
        <dbReference type="ARBA" id="ARBA00022827"/>
    </source>
</evidence>
<comment type="catalytic activity">
    <reaction evidence="9">
        <text>propanoyl-CoA + oxidized [electron-transfer flavoprotein] + H(+) = acryloyl-CoA + reduced [electron-transfer flavoprotein]</text>
        <dbReference type="Rhea" id="RHEA:31287"/>
        <dbReference type="Rhea" id="RHEA-COMP:10685"/>
        <dbReference type="Rhea" id="RHEA-COMP:10686"/>
        <dbReference type="ChEBI" id="CHEBI:15378"/>
        <dbReference type="ChEBI" id="CHEBI:57367"/>
        <dbReference type="ChEBI" id="CHEBI:57392"/>
        <dbReference type="ChEBI" id="CHEBI:57692"/>
        <dbReference type="ChEBI" id="CHEBI:58307"/>
    </reaction>
    <physiologicalReaction direction="left-to-right" evidence="9">
        <dbReference type="Rhea" id="RHEA:31288"/>
    </physiologicalReaction>
</comment>
<keyword evidence="4" id="KW-0101">Branched-chain amino acid catabolism</keyword>
<dbReference type="InterPro" id="IPR036250">
    <property type="entry name" value="AcylCo_DH-like_C"/>
</dbReference>
<dbReference type="InterPro" id="IPR046373">
    <property type="entry name" value="Acyl-CoA_Oxase/DH_mid-dom_sf"/>
</dbReference>
<dbReference type="Pfam" id="PF00441">
    <property type="entry name" value="Acyl-CoA_dh_1"/>
    <property type="match status" value="1"/>
</dbReference>
<evidence type="ECO:0000256" key="1">
    <source>
        <dbReference type="ARBA" id="ARBA00001974"/>
    </source>
</evidence>
<evidence type="ECO:0000256" key="2">
    <source>
        <dbReference type="ARBA" id="ARBA00005109"/>
    </source>
</evidence>
<reference evidence="15" key="1">
    <citation type="submission" date="2021-07" db="EMBL/GenBank/DDBJ databases">
        <title>Draft genome of Mortierella alpina, strain LL118, isolated from an aspen leaf litter sample.</title>
        <authorList>
            <person name="Yang S."/>
            <person name="Vinatzer B.A."/>
        </authorList>
    </citation>
    <scope>NUCLEOTIDE SEQUENCE</scope>
    <source>
        <strain evidence="15">LL118</strain>
    </source>
</reference>
<dbReference type="AlphaFoldDB" id="A0A9P8D1F5"/>
<evidence type="ECO:0000259" key="12">
    <source>
        <dbReference type="Pfam" id="PF00441"/>
    </source>
</evidence>
<feature type="domain" description="Acyl-CoA oxidase/dehydrogenase middle" evidence="13">
    <location>
        <begin position="166"/>
        <end position="259"/>
    </location>
</feature>
<dbReference type="Pfam" id="PF02771">
    <property type="entry name" value="Acyl-CoA_dh_N"/>
    <property type="match status" value="1"/>
</dbReference>
<dbReference type="InterPro" id="IPR006091">
    <property type="entry name" value="Acyl-CoA_Oxase/DH_mid-dom"/>
</dbReference>
<feature type="domain" description="Acyl-CoA dehydrogenase/oxidase N-terminal" evidence="14">
    <location>
        <begin position="51"/>
        <end position="159"/>
    </location>
</feature>
<dbReference type="Proteomes" id="UP000717515">
    <property type="component" value="Unassembled WGS sequence"/>
</dbReference>
<dbReference type="GO" id="GO:0005739">
    <property type="term" value="C:mitochondrion"/>
    <property type="evidence" value="ECO:0007669"/>
    <property type="project" value="TreeGrafter"/>
</dbReference>
<dbReference type="Pfam" id="PF02770">
    <property type="entry name" value="Acyl-CoA_dh_M"/>
    <property type="match status" value="1"/>
</dbReference>
<dbReference type="FunFam" id="2.40.110.10:FF:000001">
    <property type="entry name" value="Acyl-CoA dehydrogenase, mitochondrial"/>
    <property type="match status" value="1"/>
</dbReference>
<comment type="catalytic activity">
    <reaction evidence="8">
        <text>(2S)-2-methylbutanoyl-CoA + oxidized [electron-transfer flavoprotein] + H(+) = (2E)-2-methylbut-2-enoyl-CoA + reduced [electron-transfer flavoprotein]</text>
        <dbReference type="Rhea" id="RHEA:48256"/>
        <dbReference type="Rhea" id="RHEA-COMP:10685"/>
        <dbReference type="Rhea" id="RHEA-COMP:10686"/>
        <dbReference type="ChEBI" id="CHEBI:15378"/>
        <dbReference type="ChEBI" id="CHEBI:57337"/>
        <dbReference type="ChEBI" id="CHEBI:57692"/>
        <dbReference type="ChEBI" id="CHEBI:58307"/>
        <dbReference type="ChEBI" id="CHEBI:88166"/>
    </reaction>
    <physiologicalReaction direction="left-to-right" evidence="8">
        <dbReference type="Rhea" id="RHEA:48257"/>
    </physiologicalReaction>
</comment>
<organism evidence="15 16">
    <name type="scientific">Mortierella alpina</name>
    <name type="common">Oleaginous fungus</name>
    <name type="synonym">Mortierella renispora</name>
    <dbReference type="NCBI Taxonomy" id="64518"/>
    <lineage>
        <taxon>Eukaryota</taxon>
        <taxon>Fungi</taxon>
        <taxon>Fungi incertae sedis</taxon>
        <taxon>Mucoromycota</taxon>
        <taxon>Mortierellomycotina</taxon>
        <taxon>Mortierellomycetes</taxon>
        <taxon>Mortierellales</taxon>
        <taxon>Mortierellaceae</taxon>
        <taxon>Mortierella</taxon>
    </lineage>
</organism>
<evidence type="ECO:0000256" key="9">
    <source>
        <dbReference type="ARBA" id="ARBA00050268"/>
    </source>
</evidence>
<evidence type="ECO:0000313" key="16">
    <source>
        <dbReference type="Proteomes" id="UP000717515"/>
    </source>
</evidence>
<keyword evidence="7 11" id="KW-0560">Oxidoreductase</keyword>
<dbReference type="GO" id="GO:0050660">
    <property type="term" value="F:flavin adenine dinucleotide binding"/>
    <property type="evidence" value="ECO:0007669"/>
    <property type="project" value="InterPro"/>
</dbReference>
<comment type="caution">
    <text evidence="15">The sequence shown here is derived from an EMBL/GenBank/DDBJ whole genome shotgun (WGS) entry which is preliminary data.</text>
</comment>
<dbReference type="Gene3D" id="1.10.540.10">
    <property type="entry name" value="Acyl-CoA dehydrogenase/oxidase, N-terminal domain"/>
    <property type="match status" value="1"/>
</dbReference>
<evidence type="ECO:0000313" key="15">
    <source>
        <dbReference type="EMBL" id="KAG9323395.1"/>
    </source>
</evidence>
<evidence type="ECO:0000256" key="5">
    <source>
        <dbReference type="ARBA" id="ARBA00022630"/>
    </source>
</evidence>
<dbReference type="FunFam" id="1.20.140.10:FF:000001">
    <property type="entry name" value="Acyl-CoA dehydrogenase"/>
    <property type="match status" value="1"/>
</dbReference>
<dbReference type="GO" id="GO:0009083">
    <property type="term" value="P:branched-chain amino acid catabolic process"/>
    <property type="evidence" value="ECO:0007669"/>
    <property type="project" value="UniProtKB-KW"/>
</dbReference>